<gene>
    <name evidence="2" type="ORF">RN001_009940</name>
</gene>
<dbReference type="Pfam" id="PF15008">
    <property type="entry name" value="DUF4518"/>
    <property type="match status" value="1"/>
</dbReference>
<proteinExistence type="predicted"/>
<dbReference type="EMBL" id="JARPUR010000004">
    <property type="protein sequence ID" value="KAK4877434.1"/>
    <property type="molecule type" value="Genomic_DNA"/>
</dbReference>
<dbReference type="AlphaFoldDB" id="A0AAN7P5P3"/>
<dbReference type="PANTHER" id="PTHR21084:SF1">
    <property type="entry name" value="DENSE INCISORS"/>
    <property type="match status" value="1"/>
</dbReference>
<name>A0AAN7P5P3_9COLE</name>
<sequence length="291" mass="32860">MENSKAVFGIKQIFSNLTDDELLGLTNTVTQGLLKNKVETREEAVESILKYSSDFKSILKRKVLTRDLLFTYLHENDIPVSLPASKQELIDLICTHWNLKSDDYKSVLINNIQPNEAQSDIVQKTDQSSPTDVNALAQKFSEWFYTMMNSNEPIGSEHFWNDSNLKLNLLSAAQNVTEEIQHNPLEIVKTLFKTKMEHSLYFNPNCLKDGVQGRLDPHGLVAVLVCGTLHSNNLCVGVFEQVFMLARDPFSDNNWKIKSSELNLRSKDNVKAPPKLCDSNLTSNLLSLPSS</sequence>
<dbReference type="PANTHER" id="PTHR21084">
    <property type="entry name" value="DENSE INCISORS"/>
    <property type="match status" value="1"/>
</dbReference>
<reference evidence="3" key="1">
    <citation type="submission" date="2023-01" db="EMBL/GenBank/DDBJ databases">
        <title>Key to firefly adult light organ development and bioluminescence: homeobox transcription factors regulate luciferase expression and transportation to peroxisome.</title>
        <authorList>
            <person name="Fu X."/>
        </authorList>
    </citation>
    <scope>NUCLEOTIDE SEQUENCE [LARGE SCALE GENOMIC DNA]</scope>
</reference>
<evidence type="ECO:0000259" key="1">
    <source>
        <dbReference type="PROSITE" id="PS50177"/>
    </source>
</evidence>
<dbReference type="InterPro" id="IPR018222">
    <property type="entry name" value="Nuclear_transport_factor_2_euk"/>
</dbReference>
<dbReference type="InterPro" id="IPR032710">
    <property type="entry name" value="NTF2-like_dom_sf"/>
</dbReference>
<protein>
    <recommendedName>
        <fullName evidence="1">NTF2 domain-containing protein</fullName>
    </recommendedName>
</protein>
<keyword evidence="3" id="KW-1185">Reference proteome</keyword>
<dbReference type="Proteomes" id="UP001353858">
    <property type="component" value="Unassembled WGS sequence"/>
</dbReference>
<feature type="domain" description="NTF2" evidence="1">
    <location>
        <begin position="136"/>
        <end position="264"/>
    </location>
</feature>
<dbReference type="Gene3D" id="3.10.450.50">
    <property type="match status" value="1"/>
</dbReference>
<dbReference type="PROSITE" id="PS50177">
    <property type="entry name" value="NTF2_DOMAIN"/>
    <property type="match status" value="1"/>
</dbReference>
<organism evidence="2 3">
    <name type="scientific">Aquatica leii</name>
    <dbReference type="NCBI Taxonomy" id="1421715"/>
    <lineage>
        <taxon>Eukaryota</taxon>
        <taxon>Metazoa</taxon>
        <taxon>Ecdysozoa</taxon>
        <taxon>Arthropoda</taxon>
        <taxon>Hexapoda</taxon>
        <taxon>Insecta</taxon>
        <taxon>Pterygota</taxon>
        <taxon>Neoptera</taxon>
        <taxon>Endopterygota</taxon>
        <taxon>Coleoptera</taxon>
        <taxon>Polyphaga</taxon>
        <taxon>Elateriformia</taxon>
        <taxon>Elateroidea</taxon>
        <taxon>Lampyridae</taxon>
        <taxon>Luciolinae</taxon>
        <taxon>Aquatica</taxon>
    </lineage>
</organism>
<comment type="caution">
    <text evidence="2">The sequence shown here is derived from an EMBL/GenBank/DDBJ whole genome shotgun (WGS) entry which is preliminary data.</text>
</comment>
<evidence type="ECO:0000313" key="2">
    <source>
        <dbReference type="EMBL" id="KAK4877434.1"/>
    </source>
</evidence>
<dbReference type="InterPro" id="IPR026698">
    <property type="entry name" value="UPF_C3orf38"/>
</dbReference>
<dbReference type="SUPFAM" id="SSF54427">
    <property type="entry name" value="NTF2-like"/>
    <property type="match status" value="1"/>
</dbReference>
<accession>A0AAN7P5P3</accession>
<evidence type="ECO:0000313" key="3">
    <source>
        <dbReference type="Proteomes" id="UP001353858"/>
    </source>
</evidence>